<evidence type="ECO:0000313" key="2">
    <source>
        <dbReference type="EMBL" id="MFC3762437.1"/>
    </source>
</evidence>
<dbReference type="PANTHER" id="PTHR30383">
    <property type="entry name" value="THIOESTERASE 1/PROTEASE 1/LYSOPHOSPHOLIPASE L1"/>
    <property type="match status" value="1"/>
</dbReference>
<dbReference type="EMBL" id="JBHRZH010000015">
    <property type="protein sequence ID" value="MFC3762437.1"/>
    <property type="molecule type" value="Genomic_DNA"/>
</dbReference>
<organism evidence="2 3">
    <name type="scientific">Tenggerimyces flavus</name>
    <dbReference type="NCBI Taxonomy" id="1708749"/>
    <lineage>
        <taxon>Bacteria</taxon>
        <taxon>Bacillati</taxon>
        <taxon>Actinomycetota</taxon>
        <taxon>Actinomycetes</taxon>
        <taxon>Propionibacteriales</taxon>
        <taxon>Nocardioidaceae</taxon>
        <taxon>Tenggerimyces</taxon>
    </lineage>
</organism>
<protein>
    <submittedName>
        <fullName evidence="2">GDSL-type esterase/lipase family protein</fullName>
    </submittedName>
</protein>
<evidence type="ECO:0000259" key="1">
    <source>
        <dbReference type="Pfam" id="PF13472"/>
    </source>
</evidence>
<dbReference type="InterPro" id="IPR036514">
    <property type="entry name" value="SGNH_hydro_sf"/>
</dbReference>
<dbReference type="Pfam" id="PF13472">
    <property type="entry name" value="Lipase_GDSL_2"/>
    <property type="match status" value="1"/>
</dbReference>
<name>A0ABV7YBB3_9ACTN</name>
<reference evidence="3" key="1">
    <citation type="journal article" date="2019" name="Int. J. Syst. Evol. Microbiol.">
        <title>The Global Catalogue of Microorganisms (GCM) 10K type strain sequencing project: providing services to taxonomists for standard genome sequencing and annotation.</title>
        <authorList>
            <consortium name="The Broad Institute Genomics Platform"/>
            <consortium name="The Broad Institute Genome Sequencing Center for Infectious Disease"/>
            <person name="Wu L."/>
            <person name="Ma J."/>
        </authorList>
    </citation>
    <scope>NUCLEOTIDE SEQUENCE [LARGE SCALE GENOMIC DNA]</scope>
    <source>
        <strain evidence="3">CGMCC 4.7241</strain>
    </source>
</reference>
<dbReference type="InterPro" id="IPR013830">
    <property type="entry name" value="SGNH_hydro"/>
</dbReference>
<sequence length="201" mass="22164">MSDVRICFLGDSYVAGVGDPEGLGWVGRVAAKSRKDRVPLTAYNLGIRRDTSQDVLERLPDEAGRRLADGADNRLVVSFGVNDTMEENGKRRVEAVQTIAALSDMAKWAKSHKLPLFLVGPPAVIDDAHNRRLLELTIVLKEYTRRQDIAFVSLTPELHENRQWRAGLAAGDGAHPSAVGYELLTSLVLPGWWSWLGHAGR</sequence>
<accession>A0ABV7YBB3</accession>
<dbReference type="Proteomes" id="UP001595699">
    <property type="component" value="Unassembled WGS sequence"/>
</dbReference>
<gene>
    <name evidence="2" type="ORF">ACFOUW_16470</name>
</gene>
<evidence type="ECO:0000313" key="3">
    <source>
        <dbReference type="Proteomes" id="UP001595699"/>
    </source>
</evidence>
<feature type="domain" description="SGNH hydrolase-type esterase" evidence="1">
    <location>
        <begin position="8"/>
        <end position="183"/>
    </location>
</feature>
<dbReference type="PANTHER" id="PTHR30383:SF5">
    <property type="entry name" value="SGNH HYDROLASE-TYPE ESTERASE DOMAIN-CONTAINING PROTEIN"/>
    <property type="match status" value="1"/>
</dbReference>
<dbReference type="Gene3D" id="3.40.50.1110">
    <property type="entry name" value="SGNH hydrolase"/>
    <property type="match status" value="1"/>
</dbReference>
<keyword evidence="3" id="KW-1185">Reference proteome</keyword>
<dbReference type="RefSeq" id="WP_205118731.1">
    <property type="nucleotide sequence ID" value="NZ_JAFBCM010000001.1"/>
</dbReference>
<dbReference type="InterPro" id="IPR051532">
    <property type="entry name" value="Ester_Hydrolysis_Enzymes"/>
</dbReference>
<dbReference type="SUPFAM" id="SSF52266">
    <property type="entry name" value="SGNH hydrolase"/>
    <property type="match status" value="1"/>
</dbReference>
<comment type="caution">
    <text evidence="2">The sequence shown here is derived from an EMBL/GenBank/DDBJ whole genome shotgun (WGS) entry which is preliminary data.</text>
</comment>
<proteinExistence type="predicted"/>